<keyword evidence="1" id="KW-0472">Membrane</keyword>
<feature type="transmembrane region" description="Helical" evidence="1">
    <location>
        <begin position="252"/>
        <end position="274"/>
    </location>
</feature>
<dbReference type="WBParaSite" id="Pan_g1272.t1">
    <property type="protein sequence ID" value="Pan_g1272.t1"/>
    <property type="gene ID" value="Pan_g1272"/>
</dbReference>
<accession>A0A7E4UUM0</accession>
<dbReference type="Proteomes" id="UP000492821">
    <property type="component" value="Unassembled WGS sequence"/>
</dbReference>
<dbReference type="PANTHER" id="PTHR22941:SF26">
    <property type="entry name" value="SERPENTINE RECEPTOR, CLASS H"/>
    <property type="match status" value="1"/>
</dbReference>
<dbReference type="InterPro" id="IPR019422">
    <property type="entry name" value="7TM_GPCR_serpentine_rcpt_Srh"/>
</dbReference>
<keyword evidence="1" id="KW-1133">Transmembrane helix</keyword>
<feature type="transmembrane region" description="Helical" evidence="1">
    <location>
        <begin position="142"/>
        <end position="163"/>
    </location>
</feature>
<reference evidence="3" key="2">
    <citation type="submission" date="2020-10" db="UniProtKB">
        <authorList>
            <consortium name="WormBaseParasite"/>
        </authorList>
    </citation>
    <scope>IDENTIFICATION</scope>
</reference>
<organism evidence="2 3">
    <name type="scientific">Panagrellus redivivus</name>
    <name type="common">Microworm</name>
    <dbReference type="NCBI Taxonomy" id="6233"/>
    <lineage>
        <taxon>Eukaryota</taxon>
        <taxon>Metazoa</taxon>
        <taxon>Ecdysozoa</taxon>
        <taxon>Nematoda</taxon>
        <taxon>Chromadorea</taxon>
        <taxon>Rhabditida</taxon>
        <taxon>Tylenchina</taxon>
        <taxon>Panagrolaimomorpha</taxon>
        <taxon>Panagrolaimoidea</taxon>
        <taxon>Panagrolaimidae</taxon>
        <taxon>Panagrellus</taxon>
    </lineage>
</organism>
<proteinExistence type="predicted"/>
<sequence length="329" mass="37588">MQGNETVSLTVKPYSTTQSFIFSCYGLVSILLGLFLDYLILTQSKKLGAFKYCLLNQCIWSQFSEASLIIILPLFFENYLGGFMAGPSFRQIGSYNFSVCATIVVFCMFINAYTSVVFSVVNRFVFVFHPSKRALFNHKFTISGIVIFHIIVYIVFAQVIIMASSDGGTTRRQAHNEAQGILDQYFDEPTFIYISENGGKTRIILKLTFYCMVVMVIFLFACIAFFLFNVIYRTKTTIMSSKVAKSLVIDALLQTILCIFMLIIPIVFSLRIWGWNVRSNFDIVNHMELILCFHGFANTLCTLFCVVPYRRYFLSCISNAKSKCKDWTN</sequence>
<reference evidence="2" key="1">
    <citation type="journal article" date="2013" name="Genetics">
        <title>The draft genome and transcriptome of Panagrellus redivivus are shaped by the harsh demands of a free-living lifestyle.</title>
        <authorList>
            <person name="Srinivasan J."/>
            <person name="Dillman A.R."/>
            <person name="Macchietto M.G."/>
            <person name="Heikkinen L."/>
            <person name="Lakso M."/>
            <person name="Fracchia K.M."/>
            <person name="Antoshechkin I."/>
            <person name="Mortazavi A."/>
            <person name="Wong G."/>
            <person name="Sternberg P.W."/>
        </authorList>
    </citation>
    <scope>NUCLEOTIDE SEQUENCE [LARGE SCALE GENOMIC DNA]</scope>
    <source>
        <strain evidence="2">MT8872</strain>
    </source>
</reference>
<dbReference type="InterPro" id="IPR053220">
    <property type="entry name" value="Nematode_rcpt-like_serp_H"/>
</dbReference>
<evidence type="ECO:0000313" key="3">
    <source>
        <dbReference type="WBParaSite" id="Pan_g1272.t1"/>
    </source>
</evidence>
<dbReference type="PANTHER" id="PTHR22941">
    <property type="entry name" value="SERPENTINE RECEPTOR"/>
    <property type="match status" value="1"/>
</dbReference>
<evidence type="ECO:0000256" key="1">
    <source>
        <dbReference type="SAM" id="Phobius"/>
    </source>
</evidence>
<feature type="transmembrane region" description="Helical" evidence="1">
    <location>
        <begin position="286"/>
        <end position="309"/>
    </location>
</feature>
<feature type="transmembrane region" description="Helical" evidence="1">
    <location>
        <begin position="20"/>
        <end position="41"/>
    </location>
</feature>
<feature type="transmembrane region" description="Helical" evidence="1">
    <location>
        <begin position="95"/>
        <end position="121"/>
    </location>
</feature>
<name>A0A7E4UUM0_PANRE</name>
<keyword evidence="1" id="KW-0812">Transmembrane</keyword>
<keyword evidence="2" id="KW-1185">Reference proteome</keyword>
<protein>
    <submittedName>
        <fullName evidence="3">G_PROTEIN_RECEP_F1_2 domain-containing protein</fullName>
    </submittedName>
</protein>
<dbReference type="Pfam" id="PF10318">
    <property type="entry name" value="7TM_GPCR_Srh"/>
    <property type="match status" value="1"/>
</dbReference>
<evidence type="ECO:0000313" key="2">
    <source>
        <dbReference type="Proteomes" id="UP000492821"/>
    </source>
</evidence>
<feature type="transmembrane region" description="Helical" evidence="1">
    <location>
        <begin position="53"/>
        <end position="75"/>
    </location>
</feature>
<dbReference type="AlphaFoldDB" id="A0A7E4UUM0"/>
<feature type="transmembrane region" description="Helical" evidence="1">
    <location>
        <begin position="207"/>
        <end position="232"/>
    </location>
</feature>